<dbReference type="OMA" id="IERINMY"/>
<evidence type="ECO:0000313" key="3">
    <source>
        <dbReference type="WBParaSite" id="NBR_0000132801-mRNA-1"/>
    </source>
</evidence>
<dbReference type="GO" id="GO:0005615">
    <property type="term" value="C:extracellular space"/>
    <property type="evidence" value="ECO:0007669"/>
    <property type="project" value="TreeGrafter"/>
</dbReference>
<organism evidence="3">
    <name type="scientific">Nippostrongylus brasiliensis</name>
    <name type="common">Rat hookworm</name>
    <dbReference type="NCBI Taxonomy" id="27835"/>
    <lineage>
        <taxon>Eukaryota</taxon>
        <taxon>Metazoa</taxon>
        <taxon>Ecdysozoa</taxon>
        <taxon>Nematoda</taxon>
        <taxon>Chromadorea</taxon>
        <taxon>Rhabditida</taxon>
        <taxon>Rhabditina</taxon>
        <taxon>Rhabditomorpha</taxon>
        <taxon>Strongyloidea</taxon>
        <taxon>Heligmosomidae</taxon>
        <taxon>Nippostrongylus</taxon>
    </lineage>
</organism>
<reference evidence="1 2" key="2">
    <citation type="submission" date="2018-11" db="EMBL/GenBank/DDBJ databases">
        <authorList>
            <consortium name="Pathogen Informatics"/>
        </authorList>
    </citation>
    <scope>NUCLEOTIDE SEQUENCE [LARGE SCALE GENOMIC DNA]</scope>
</reference>
<name>A0A0N4XFM6_NIPBR</name>
<dbReference type="PANTHER" id="PTHR10974">
    <property type="entry name" value="FI08016P-RELATED"/>
    <property type="match status" value="1"/>
</dbReference>
<dbReference type="Proteomes" id="UP000271162">
    <property type="component" value="Unassembled WGS sequence"/>
</dbReference>
<dbReference type="STRING" id="27835.A0A0N4XFM6"/>
<dbReference type="Pfam" id="PF02995">
    <property type="entry name" value="DUF229"/>
    <property type="match status" value="1"/>
</dbReference>
<gene>
    <name evidence="1" type="ORF">NBR_LOCUS1329</name>
</gene>
<dbReference type="WBParaSite" id="NBR_0000132801-mRNA-1">
    <property type="protein sequence ID" value="NBR_0000132801-mRNA-1"/>
    <property type="gene ID" value="NBR_0000132801"/>
</dbReference>
<reference evidence="3" key="1">
    <citation type="submission" date="2017-02" db="UniProtKB">
        <authorList>
            <consortium name="WormBaseParasite"/>
        </authorList>
    </citation>
    <scope>IDENTIFICATION</scope>
</reference>
<keyword evidence="2" id="KW-1185">Reference proteome</keyword>
<dbReference type="EMBL" id="UYSL01001003">
    <property type="protein sequence ID" value="VDL64708.1"/>
    <property type="molecule type" value="Genomic_DNA"/>
</dbReference>
<sequence length="243" mass="27688">MSDHGLRFGKEAETPTGRHDVNNPFLYVVLPNRLKDSEIYKQVVENSKELVTHFDLHATFSDILYEQPSTNFTNTTFMRFDEKGRESSLLRKFEEGVVRNCKNLPIPSAYCLCQYGKKKVTDSRLTEELGDHVAKFINGILKLHRISNSTCHRIEAEKKSILVQQYTLENQGSSTVSHSNVYDVEFTAAAPARGRFKTVVKLDGHGQIMEYGQIPERIDKYGDDGACVPYYNIRPLCSCVEKK</sequence>
<dbReference type="InterPro" id="IPR004245">
    <property type="entry name" value="DUF229"/>
</dbReference>
<protein>
    <submittedName>
        <fullName evidence="3">Bis(5'-adenosyl)-triphosphatase</fullName>
    </submittedName>
</protein>
<evidence type="ECO:0000313" key="2">
    <source>
        <dbReference type="Proteomes" id="UP000271162"/>
    </source>
</evidence>
<evidence type="ECO:0000313" key="1">
    <source>
        <dbReference type="EMBL" id="VDL64708.1"/>
    </source>
</evidence>
<proteinExistence type="predicted"/>
<dbReference type="PANTHER" id="PTHR10974:SF75">
    <property type="entry name" value="SULFATASE DOMAIN-CONTAINING PROTEIN"/>
    <property type="match status" value="1"/>
</dbReference>
<accession>A0A0N4XFM6</accession>
<dbReference type="AlphaFoldDB" id="A0A0N4XFM6"/>